<name>A0A5K7XGN7_9BACT</name>
<evidence type="ECO:0000313" key="2">
    <source>
        <dbReference type="Proteomes" id="UP000326837"/>
    </source>
</evidence>
<dbReference type="KEGG" id="lpav:PLANPX_4814"/>
<evidence type="ECO:0000313" key="1">
    <source>
        <dbReference type="EMBL" id="BBO35202.1"/>
    </source>
</evidence>
<organism evidence="1 2">
    <name type="scientific">Lacipirellula parvula</name>
    <dbReference type="NCBI Taxonomy" id="2650471"/>
    <lineage>
        <taxon>Bacteria</taxon>
        <taxon>Pseudomonadati</taxon>
        <taxon>Planctomycetota</taxon>
        <taxon>Planctomycetia</taxon>
        <taxon>Pirellulales</taxon>
        <taxon>Lacipirellulaceae</taxon>
        <taxon>Lacipirellula</taxon>
    </lineage>
</organism>
<dbReference type="Pfam" id="PF14462">
    <property type="entry name" value="Prok-E2_E"/>
    <property type="match status" value="1"/>
</dbReference>
<protein>
    <submittedName>
        <fullName evidence="1">Uncharacterized protein</fullName>
    </submittedName>
</protein>
<dbReference type="Proteomes" id="UP000326837">
    <property type="component" value="Chromosome"/>
</dbReference>
<accession>A0A5K7XGN7</accession>
<proteinExistence type="predicted"/>
<reference evidence="2" key="1">
    <citation type="submission" date="2019-10" db="EMBL/GenBank/DDBJ databases">
        <title>Lacipirellula parvula gen. nov., sp. nov., representing a lineage of planctomycetes widespread in freshwater anoxic habitats, and description of the family Lacipirellulaceae.</title>
        <authorList>
            <person name="Dedysh S.N."/>
            <person name="Kulichevskaya I.S."/>
            <person name="Beletsky A.V."/>
            <person name="Rakitin A.L."/>
            <person name="Mardanov A.V."/>
            <person name="Ivanova A.A."/>
            <person name="Saltykova V.X."/>
            <person name="Rijpstra W.I.C."/>
            <person name="Sinninghe Damste J.S."/>
            <person name="Ravin N.V."/>
        </authorList>
    </citation>
    <scope>NUCLEOTIDE SEQUENCE [LARGE SCALE GENOMIC DNA]</scope>
    <source>
        <strain evidence="2">PX69</strain>
    </source>
</reference>
<gene>
    <name evidence="1" type="ORF">PLANPX_4814</name>
</gene>
<dbReference type="AlphaFoldDB" id="A0A5K7XGN7"/>
<dbReference type="InterPro" id="IPR025701">
    <property type="entry name" value="UBQ-conjugat_E2_E"/>
</dbReference>
<keyword evidence="2" id="KW-1185">Reference proteome</keyword>
<sequence length="62" mass="7613">MAYFLPHLSKQSRTGIPNLTPLKIDGKEYQQWSRHYEWREGIDDLAVHYRRVEQWLLDELKR</sequence>
<dbReference type="EMBL" id="AP021861">
    <property type="protein sequence ID" value="BBO35202.1"/>
    <property type="molecule type" value="Genomic_DNA"/>
</dbReference>